<dbReference type="AlphaFoldDB" id="A0A9W9ZSP5"/>
<evidence type="ECO:0000256" key="2">
    <source>
        <dbReference type="ARBA" id="ARBA00023242"/>
    </source>
</evidence>
<dbReference type="OrthoDB" id="5402974at2759"/>
<name>A0A9W9ZSP5_9CNID</name>
<keyword evidence="7" id="KW-1185">Reference proteome</keyword>
<sequence>MIAQFVGKHSAIDFSRVLLVTVRSQRYTTVDSASKMKPEVSETEPAAIKESMKRGRTKARSNHFDESVDVAEKKKGKPPYSYISLIVMAILESPNRRQTLSGIIEHIQKRFSYYGENCPAKGWKNSIRHNLSLNDCFVKTFRDPTNPSKGHFWCLHPQSEHMFEGGSFMRRKKRFRKESEEESRVTSYDNASLTSYRDVRLTSYLDVTASAVVSSDARVMPCSILEEGWGQECPQDLEMQIASKSDCIPCGDGLGRVLYPSTPNSALCLVCAGCTCYY</sequence>
<dbReference type="GO" id="GO:0005634">
    <property type="term" value="C:nucleus"/>
    <property type="evidence" value="ECO:0007669"/>
    <property type="project" value="UniProtKB-SubCell"/>
</dbReference>
<dbReference type="Pfam" id="PF00250">
    <property type="entry name" value="Forkhead"/>
    <property type="match status" value="1"/>
</dbReference>
<evidence type="ECO:0000259" key="5">
    <source>
        <dbReference type="PROSITE" id="PS50039"/>
    </source>
</evidence>
<keyword evidence="1 3" id="KW-0238">DNA-binding</keyword>
<dbReference type="InterPro" id="IPR050211">
    <property type="entry name" value="FOX_domain-containing"/>
</dbReference>
<accession>A0A9W9ZSP5</accession>
<reference evidence="6" key="1">
    <citation type="submission" date="2023-01" db="EMBL/GenBank/DDBJ databases">
        <title>Genome assembly of the deep-sea coral Lophelia pertusa.</title>
        <authorList>
            <person name="Herrera S."/>
            <person name="Cordes E."/>
        </authorList>
    </citation>
    <scope>NUCLEOTIDE SEQUENCE</scope>
    <source>
        <strain evidence="6">USNM1676648</strain>
        <tissue evidence="6">Polyp</tissue>
    </source>
</reference>
<dbReference type="InterPro" id="IPR018122">
    <property type="entry name" value="TF_fork_head_CS_1"/>
</dbReference>
<feature type="region of interest" description="Disordered" evidence="4">
    <location>
        <begin position="35"/>
        <end position="65"/>
    </location>
</feature>
<feature type="domain" description="Fork-head" evidence="5">
    <location>
        <begin position="77"/>
        <end position="173"/>
    </location>
</feature>
<dbReference type="InterPro" id="IPR030456">
    <property type="entry name" value="TF_fork_head_CS_2"/>
</dbReference>
<evidence type="ECO:0000313" key="7">
    <source>
        <dbReference type="Proteomes" id="UP001163046"/>
    </source>
</evidence>
<keyword evidence="2 3" id="KW-0539">Nucleus</keyword>
<dbReference type="PROSITE" id="PS00658">
    <property type="entry name" value="FORK_HEAD_2"/>
    <property type="match status" value="1"/>
</dbReference>
<dbReference type="GO" id="GO:0000981">
    <property type="term" value="F:DNA-binding transcription factor activity, RNA polymerase II-specific"/>
    <property type="evidence" value="ECO:0007669"/>
    <property type="project" value="TreeGrafter"/>
</dbReference>
<dbReference type="SUPFAM" id="SSF46785">
    <property type="entry name" value="Winged helix' DNA-binding domain"/>
    <property type="match status" value="1"/>
</dbReference>
<dbReference type="GO" id="GO:0030154">
    <property type="term" value="P:cell differentiation"/>
    <property type="evidence" value="ECO:0007669"/>
    <property type="project" value="TreeGrafter"/>
</dbReference>
<dbReference type="GO" id="GO:0000978">
    <property type="term" value="F:RNA polymerase II cis-regulatory region sequence-specific DNA binding"/>
    <property type="evidence" value="ECO:0007669"/>
    <property type="project" value="TreeGrafter"/>
</dbReference>
<proteinExistence type="predicted"/>
<dbReference type="Gene3D" id="1.10.10.10">
    <property type="entry name" value="Winged helix-like DNA-binding domain superfamily/Winged helix DNA-binding domain"/>
    <property type="match status" value="1"/>
</dbReference>
<comment type="subcellular location">
    <subcellularLocation>
        <location evidence="3">Nucleus</location>
    </subcellularLocation>
</comment>
<dbReference type="FunFam" id="1.10.10.10:FF:000135">
    <property type="entry name" value="forkhead box protein G1"/>
    <property type="match status" value="1"/>
</dbReference>
<comment type="caution">
    <text evidence="6">The sequence shown here is derived from an EMBL/GenBank/DDBJ whole genome shotgun (WGS) entry which is preliminary data.</text>
</comment>
<dbReference type="PANTHER" id="PTHR11829:SF343">
    <property type="entry name" value="FORK-HEAD DOMAIN-CONTAINING PROTEIN"/>
    <property type="match status" value="1"/>
</dbReference>
<dbReference type="EMBL" id="MU825876">
    <property type="protein sequence ID" value="KAJ7386434.1"/>
    <property type="molecule type" value="Genomic_DNA"/>
</dbReference>
<dbReference type="InterPro" id="IPR036388">
    <property type="entry name" value="WH-like_DNA-bd_sf"/>
</dbReference>
<protein>
    <submittedName>
        <fullName evidence="6">Sequence-specific DNA binding</fullName>
    </submittedName>
</protein>
<dbReference type="PANTHER" id="PTHR11829">
    <property type="entry name" value="FORKHEAD BOX PROTEIN"/>
    <property type="match status" value="1"/>
</dbReference>
<gene>
    <name evidence="6" type="primary">FOXQ1</name>
    <name evidence="6" type="ORF">OS493_008562</name>
</gene>
<evidence type="ECO:0000256" key="3">
    <source>
        <dbReference type="PROSITE-ProRule" id="PRU00089"/>
    </source>
</evidence>
<dbReference type="Proteomes" id="UP001163046">
    <property type="component" value="Unassembled WGS sequence"/>
</dbReference>
<dbReference type="GO" id="GO:0009653">
    <property type="term" value="P:anatomical structure morphogenesis"/>
    <property type="evidence" value="ECO:0007669"/>
    <property type="project" value="TreeGrafter"/>
</dbReference>
<dbReference type="PROSITE" id="PS00657">
    <property type="entry name" value="FORK_HEAD_1"/>
    <property type="match status" value="1"/>
</dbReference>
<evidence type="ECO:0000313" key="6">
    <source>
        <dbReference type="EMBL" id="KAJ7386434.1"/>
    </source>
</evidence>
<dbReference type="PROSITE" id="PS50039">
    <property type="entry name" value="FORK_HEAD_3"/>
    <property type="match status" value="1"/>
</dbReference>
<dbReference type="InterPro" id="IPR001766">
    <property type="entry name" value="Fork_head_dom"/>
</dbReference>
<evidence type="ECO:0000256" key="4">
    <source>
        <dbReference type="SAM" id="MobiDB-lite"/>
    </source>
</evidence>
<feature type="DNA-binding region" description="Fork-head" evidence="3">
    <location>
        <begin position="77"/>
        <end position="173"/>
    </location>
</feature>
<dbReference type="InterPro" id="IPR036390">
    <property type="entry name" value="WH_DNA-bd_sf"/>
</dbReference>
<dbReference type="PRINTS" id="PR00053">
    <property type="entry name" value="FORKHEAD"/>
</dbReference>
<dbReference type="SMART" id="SM00339">
    <property type="entry name" value="FH"/>
    <property type="match status" value="1"/>
</dbReference>
<organism evidence="6 7">
    <name type="scientific">Desmophyllum pertusum</name>
    <dbReference type="NCBI Taxonomy" id="174260"/>
    <lineage>
        <taxon>Eukaryota</taxon>
        <taxon>Metazoa</taxon>
        <taxon>Cnidaria</taxon>
        <taxon>Anthozoa</taxon>
        <taxon>Hexacorallia</taxon>
        <taxon>Scleractinia</taxon>
        <taxon>Caryophylliina</taxon>
        <taxon>Caryophylliidae</taxon>
        <taxon>Desmophyllum</taxon>
    </lineage>
</organism>
<evidence type="ECO:0000256" key="1">
    <source>
        <dbReference type="ARBA" id="ARBA00023125"/>
    </source>
</evidence>